<evidence type="ECO:0000256" key="5">
    <source>
        <dbReference type="ARBA" id="ARBA00049629"/>
    </source>
</evidence>
<proteinExistence type="inferred from homology"/>
<name>A0ABQ6I649_9MICO</name>
<keyword evidence="4" id="KW-0732">Signal</keyword>
<keyword evidence="3" id="KW-0813">Transport</keyword>
<comment type="similarity">
    <text evidence="2">Belongs to the bacterial solute-binding protein 1 family.</text>
</comment>
<dbReference type="InterPro" id="IPR050490">
    <property type="entry name" value="Bact_solute-bd_prot1"/>
</dbReference>
<comment type="caution">
    <text evidence="7">The sequence shown here is derived from an EMBL/GenBank/DDBJ whole genome shotgun (WGS) entry which is preliminary data.</text>
</comment>
<dbReference type="InterPro" id="IPR006059">
    <property type="entry name" value="SBP"/>
</dbReference>
<dbReference type="PANTHER" id="PTHR43649">
    <property type="entry name" value="ARABINOSE-BINDING PROTEIN-RELATED"/>
    <property type="match status" value="1"/>
</dbReference>
<gene>
    <name evidence="7" type="ORF">GCM10025864_31920</name>
</gene>
<dbReference type="Gene3D" id="3.40.190.10">
    <property type="entry name" value="Periplasmic binding protein-like II"/>
    <property type="match status" value="2"/>
</dbReference>
<evidence type="ECO:0000313" key="8">
    <source>
        <dbReference type="Proteomes" id="UP001157091"/>
    </source>
</evidence>
<evidence type="ECO:0000313" key="7">
    <source>
        <dbReference type="EMBL" id="GMA25433.1"/>
    </source>
</evidence>
<organism evidence="7 8">
    <name type="scientific">Luteimicrobium album</name>
    <dbReference type="NCBI Taxonomy" id="1054550"/>
    <lineage>
        <taxon>Bacteria</taxon>
        <taxon>Bacillati</taxon>
        <taxon>Actinomycetota</taxon>
        <taxon>Actinomycetes</taxon>
        <taxon>Micrococcales</taxon>
        <taxon>Luteimicrobium</taxon>
    </lineage>
</organism>
<dbReference type="SUPFAM" id="SSF53850">
    <property type="entry name" value="Periplasmic binding protein-like II"/>
    <property type="match status" value="1"/>
</dbReference>
<accession>A0ABQ6I649</accession>
<evidence type="ECO:0000256" key="2">
    <source>
        <dbReference type="ARBA" id="ARBA00008520"/>
    </source>
</evidence>
<keyword evidence="8" id="KW-1185">Reference proteome</keyword>
<dbReference type="EMBL" id="BSUK01000001">
    <property type="protein sequence ID" value="GMA25433.1"/>
    <property type="molecule type" value="Genomic_DNA"/>
</dbReference>
<evidence type="ECO:0000256" key="3">
    <source>
        <dbReference type="ARBA" id="ARBA00022448"/>
    </source>
</evidence>
<sequence>MEEAVRITLRARTRAAAVAVVAGAAALALSGCGSGGDGGAQTPIASAAPSHLAGTVSLWHFFSDREAKVIQGVVDDFEKANPDVKVVVHSGQDDEKLRKAIAAGNDVDVAVSYSTDIVGNFCQSGAFQDLAQYLQRDKVDLDQLLPTVRSYTEFDGTRCAMPVLADAYGLYYNKSLLAKAGITTPPKTLDELEADALKLTTYNADGSIKTLGFNPWMGYQEMAPAHLAPATGAKWLDEDGKSLVGSDPGWKELIEWQKAFAEKIGTDKLKKFTAASADEFSAQNDFEIGRVAMNLDGEWRVAFMKDQAPKVDYGTAPFPTGSDHTDLYGGGYLTGNIGGIAKGSKNPELAWALLKYLTVDTDAVVKLANGLQNVPTITSAYDSRTSCGTRTSRRS</sequence>
<protein>
    <recommendedName>
        <fullName evidence="6">Probable sugar-binding periplasmic protein</fullName>
    </recommendedName>
</protein>
<evidence type="ECO:0000256" key="1">
    <source>
        <dbReference type="ARBA" id="ARBA00004196"/>
    </source>
</evidence>
<dbReference type="Pfam" id="PF01547">
    <property type="entry name" value="SBP_bac_1"/>
    <property type="match status" value="1"/>
</dbReference>
<dbReference type="PROSITE" id="PS51257">
    <property type="entry name" value="PROKAR_LIPOPROTEIN"/>
    <property type="match status" value="1"/>
</dbReference>
<evidence type="ECO:0000256" key="4">
    <source>
        <dbReference type="ARBA" id="ARBA00022729"/>
    </source>
</evidence>
<dbReference type="PANTHER" id="PTHR43649:SF28">
    <property type="entry name" value="BINDING PROTEIN COMPONENT OF ABC SUGAR TRANSPORTER-RELATED"/>
    <property type="match status" value="1"/>
</dbReference>
<dbReference type="Proteomes" id="UP001157091">
    <property type="component" value="Unassembled WGS sequence"/>
</dbReference>
<comment type="function">
    <text evidence="5">Part of a binding-protein-dependent transport system for a sugar.</text>
</comment>
<evidence type="ECO:0000256" key="6">
    <source>
        <dbReference type="ARBA" id="ARBA00049753"/>
    </source>
</evidence>
<comment type="subcellular location">
    <subcellularLocation>
        <location evidence="1">Cell envelope</location>
    </subcellularLocation>
</comment>
<reference evidence="8" key="1">
    <citation type="journal article" date="2019" name="Int. J. Syst. Evol. Microbiol.">
        <title>The Global Catalogue of Microorganisms (GCM) 10K type strain sequencing project: providing services to taxonomists for standard genome sequencing and annotation.</title>
        <authorList>
            <consortium name="The Broad Institute Genomics Platform"/>
            <consortium name="The Broad Institute Genome Sequencing Center for Infectious Disease"/>
            <person name="Wu L."/>
            <person name="Ma J."/>
        </authorList>
    </citation>
    <scope>NUCLEOTIDE SEQUENCE [LARGE SCALE GENOMIC DNA]</scope>
    <source>
        <strain evidence="8">NBRC 106348</strain>
    </source>
</reference>